<accession>A0A445E852</accession>
<dbReference type="PRINTS" id="PR00364">
    <property type="entry name" value="DISEASERSIST"/>
</dbReference>
<evidence type="ECO:0000313" key="10">
    <source>
        <dbReference type="EMBL" id="RYR71706.1"/>
    </source>
</evidence>
<organism evidence="10 11">
    <name type="scientific">Arachis hypogaea</name>
    <name type="common">Peanut</name>
    <dbReference type="NCBI Taxonomy" id="3818"/>
    <lineage>
        <taxon>Eukaryota</taxon>
        <taxon>Viridiplantae</taxon>
        <taxon>Streptophyta</taxon>
        <taxon>Embryophyta</taxon>
        <taxon>Tracheophyta</taxon>
        <taxon>Spermatophyta</taxon>
        <taxon>Magnoliopsida</taxon>
        <taxon>eudicotyledons</taxon>
        <taxon>Gunneridae</taxon>
        <taxon>Pentapetalae</taxon>
        <taxon>rosids</taxon>
        <taxon>fabids</taxon>
        <taxon>Fabales</taxon>
        <taxon>Fabaceae</taxon>
        <taxon>Papilionoideae</taxon>
        <taxon>50 kb inversion clade</taxon>
        <taxon>dalbergioids sensu lato</taxon>
        <taxon>Dalbergieae</taxon>
        <taxon>Pterocarpus clade</taxon>
        <taxon>Arachis</taxon>
    </lineage>
</organism>
<dbReference type="GO" id="GO:0006952">
    <property type="term" value="P:defense response"/>
    <property type="evidence" value="ECO:0007669"/>
    <property type="project" value="UniProtKB-KW"/>
</dbReference>
<dbReference type="STRING" id="3818.A0A445E852"/>
<dbReference type="Gene3D" id="1.10.10.10">
    <property type="entry name" value="Winged helix-like DNA-binding domain superfamily/Winged helix DNA-binding domain"/>
    <property type="match status" value="1"/>
</dbReference>
<dbReference type="InterPro" id="IPR001611">
    <property type="entry name" value="Leu-rich_rpt"/>
</dbReference>
<dbReference type="GO" id="GO:0051707">
    <property type="term" value="P:response to other organism"/>
    <property type="evidence" value="ECO:0007669"/>
    <property type="project" value="UniProtKB-ARBA"/>
</dbReference>
<feature type="domain" description="R13L1/DRL21-like LRR repeat region" evidence="9">
    <location>
        <begin position="674"/>
        <end position="804"/>
    </location>
</feature>
<evidence type="ECO:0000256" key="1">
    <source>
        <dbReference type="ARBA" id="ARBA00022614"/>
    </source>
</evidence>
<dbReference type="Gene3D" id="3.40.50.300">
    <property type="entry name" value="P-loop containing nucleotide triphosphate hydrolases"/>
    <property type="match status" value="1"/>
</dbReference>
<dbReference type="InterPro" id="IPR032675">
    <property type="entry name" value="LRR_dom_sf"/>
</dbReference>
<evidence type="ECO:0000256" key="2">
    <source>
        <dbReference type="ARBA" id="ARBA00022737"/>
    </source>
</evidence>
<evidence type="ECO:0000259" key="7">
    <source>
        <dbReference type="Pfam" id="PF18052"/>
    </source>
</evidence>
<dbReference type="InterPro" id="IPR041118">
    <property type="entry name" value="Rx_N"/>
</dbReference>
<sequence length="1142" mass="130535">MAAELVGGAFLSSFLNVLFDRLSDPDFINMMRGKKVDQKLLQRLKTILNITDPAVKRWLEDLQDAVYEADDLLDEVATKAATQKDPPGNFLSHFLNSQDREMVTRIEDIIARLEDIAKHKDILRLEKIAAKNMSGRIPSTSLVKKSDIFVGRDKERDAIVNLLLDDAYNGELSVIPIMGMGGIGKTTLAKLVYNDDKVQQKFNVKAWVCVGEEEFDVLKVTKAVIEKTCSPCYSNDLDSAQNHLKNGLAGKNFLVVLDDVWSSNRELWESFLTPFECGSEGGKILVTTRLDTVASVVKTKHNEAHNLSLLDEEQCWSVFANRAWGPTESRDHSALEEIGRIIVIKCKGLPLAAQTVGGLLRGKDNEKDWNDVLNSEFWELSEEDSGILPALRISYYHLPSYLKRCFVYCSLFPKDFEFDRDELTLLWMAEGLLLQPKSGNNLEEIGYEYFDDLVSRSFFQHSNSAKNSFVMHDLMHDLAKFYGGKFFSSILDLKNAAKHDTKTRHLSWARKNDDDSLMKIMEACNRLKHVRTLLQLNLHKGHGTREGDRVAVPCDLLEQLKCLRVLSFNFFSDDENLLHRSIGELIHLRYLDLSYTSIVTLPESLSLLYNLQTLKLKLCRNLKKLPRNMQNLVKLHHLDIGGTDLEEMPKKMSKLKDLQFLSFYIAGKHEENGIGELGELAHLHGSFCIEKLENVKNSGEAWNARMDEKIHLNALYLRWSCSSFEESEVCDSQSEKDVLDKLRPHKDLKELFIWDYRGTMFPDWIGQSWYHKMTELELSGCRNCWVLPSLGQLPSLMTLKISDCDMVKMIGGTFYKGDGTHHHQQTPFPSLKYLSFYYMSCWEEWESYECDEDDAPFPQLEHLLIANCPKLRGVLPSFLPALKELVISGCEELGCDLPRAPIIRQLEIYGKQEARMRDLPLSLQNLRIEGNQLVDSLFEAMTHTQPTSLSYLRISNCSSVVSFPGDALPPSLEDLRIYDCKNVEFPMQHQQHESLTYLTIKNSCDSLTSFALSAFSNLYYLRIQELENLTSLEVSQSQSLQDLSISGCPKLENIIRLPACLRVLRIRECGLLGEGIEKKDPHIWPSISHISYIYEWIKYKGKKWVLNDAERKQITDLAVKRWLEDLQDAVCDSVKITIHDNS</sequence>
<proteinExistence type="predicted"/>
<dbReference type="Pfam" id="PF25019">
    <property type="entry name" value="LRR_R13L1-DRL21"/>
    <property type="match status" value="1"/>
</dbReference>
<evidence type="ECO:0000256" key="5">
    <source>
        <dbReference type="ARBA" id="ARBA00022840"/>
    </source>
</evidence>
<reference evidence="10 11" key="1">
    <citation type="submission" date="2019-01" db="EMBL/GenBank/DDBJ databases">
        <title>Sequencing of cultivated peanut Arachis hypogaea provides insights into genome evolution and oil improvement.</title>
        <authorList>
            <person name="Chen X."/>
        </authorList>
    </citation>
    <scope>NUCLEOTIDE SEQUENCE [LARGE SCALE GENOMIC DNA]</scope>
    <source>
        <strain evidence="11">cv. Fuhuasheng</strain>
        <tissue evidence="10">Leaves</tissue>
    </source>
</reference>
<dbReference type="InterPro" id="IPR027417">
    <property type="entry name" value="P-loop_NTPase"/>
</dbReference>
<dbReference type="InterPro" id="IPR058922">
    <property type="entry name" value="WHD_DRP"/>
</dbReference>
<dbReference type="PANTHER" id="PTHR36766:SF51">
    <property type="entry name" value="DISEASE RESISTANCE RPP13-LIKE PROTEIN 1"/>
    <property type="match status" value="1"/>
</dbReference>
<dbReference type="AlphaFoldDB" id="A0A445E852"/>
<keyword evidence="1" id="KW-0433">Leucine-rich repeat</keyword>
<name>A0A445E852_ARAHY</name>
<dbReference type="Gene3D" id="1.10.8.430">
    <property type="entry name" value="Helical domain of apoptotic protease-activating factors"/>
    <property type="match status" value="1"/>
</dbReference>
<feature type="domain" description="NB-ARC" evidence="6">
    <location>
        <begin position="156"/>
        <end position="324"/>
    </location>
</feature>
<dbReference type="FunFam" id="1.10.10.10:FF:000322">
    <property type="entry name" value="Probable disease resistance protein At1g63360"/>
    <property type="match status" value="1"/>
</dbReference>
<keyword evidence="11" id="KW-1185">Reference proteome</keyword>
<dbReference type="Pfam" id="PF23559">
    <property type="entry name" value="WHD_DRP"/>
    <property type="match status" value="1"/>
</dbReference>
<dbReference type="Proteomes" id="UP000289738">
    <property type="component" value="Chromosome A02"/>
</dbReference>
<dbReference type="EMBL" id="SDMP01000002">
    <property type="protein sequence ID" value="RYR71706.1"/>
    <property type="molecule type" value="Genomic_DNA"/>
</dbReference>
<evidence type="ECO:0000259" key="6">
    <source>
        <dbReference type="Pfam" id="PF00931"/>
    </source>
</evidence>
<dbReference type="InterPro" id="IPR002182">
    <property type="entry name" value="NB-ARC"/>
</dbReference>
<keyword evidence="2" id="KW-0677">Repeat</keyword>
<dbReference type="InterPro" id="IPR042197">
    <property type="entry name" value="Apaf_helical"/>
</dbReference>
<keyword evidence="4" id="KW-0611">Plant defense</keyword>
<comment type="caution">
    <text evidence="10">The sequence shown here is derived from an EMBL/GenBank/DDBJ whole genome shotgun (WGS) entry which is preliminary data.</text>
</comment>
<feature type="domain" description="Disease resistance protein winged helix" evidence="8">
    <location>
        <begin position="411"/>
        <end position="479"/>
    </location>
</feature>
<dbReference type="Gene3D" id="3.80.10.10">
    <property type="entry name" value="Ribonuclease Inhibitor"/>
    <property type="match status" value="2"/>
</dbReference>
<dbReference type="InterPro" id="IPR036388">
    <property type="entry name" value="WH-like_DNA-bd_sf"/>
</dbReference>
<keyword evidence="5" id="KW-0067">ATP-binding</keyword>
<dbReference type="GO" id="GO:0005524">
    <property type="term" value="F:ATP binding"/>
    <property type="evidence" value="ECO:0007669"/>
    <property type="project" value="UniProtKB-KW"/>
</dbReference>
<gene>
    <name evidence="10" type="ORF">Ahy_A02g005932</name>
</gene>
<dbReference type="GO" id="GO:0043531">
    <property type="term" value="F:ADP binding"/>
    <property type="evidence" value="ECO:0007669"/>
    <property type="project" value="InterPro"/>
</dbReference>
<evidence type="ECO:0008006" key="12">
    <source>
        <dbReference type="Google" id="ProtNLM"/>
    </source>
</evidence>
<dbReference type="PROSITE" id="PS51450">
    <property type="entry name" value="LRR"/>
    <property type="match status" value="1"/>
</dbReference>
<dbReference type="Gene3D" id="1.20.5.4130">
    <property type="match status" value="1"/>
</dbReference>
<dbReference type="SUPFAM" id="SSF52058">
    <property type="entry name" value="L domain-like"/>
    <property type="match status" value="2"/>
</dbReference>
<evidence type="ECO:0000256" key="3">
    <source>
        <dbReference type="ARBA" id="ARBA00022741"/>
    </source>
</evidence>
<protein>
    <recommendedName>
        <fullName evidence="12">Disease resistance RPP13-like protein 1</fullName>
    </recommendedName>
</protein>
<dbReference type="PANTHER" id="PTHR36766">
    <property type="entry name" value="PLANT BROAD-SPECTRUM MILDEW RESISTANCE PROTEIN RPW8"/>
    <property type="match status" value="1"/>
</dbReference>
<evidence type="ECO:0000259" key="8">
    <source>
        <dbReference type="Pfam" id="PF23559"/>
    </source>
</evidence>
<evidence type="ECO:0000313" key="11">
    <source>
        <dbReference type="Proteomes" id="UP000289738"/>
    </source>
</evidence>
<dbReference type="SUPFAM" id="SSF52540">
    <property type="entry name" value="P-loop containing nucleoside triphosphate hydrolases"/>
    <property type="match status" value="1"/>
</dbReference>
<dbReference type="Pfam" id="PF18052">
    <property type="entry name" value="Rx_N"/>
    <property type="match status" value="1"/>
</dbReference>
<keyword evidence="3" id="KW-0547">Nucleotide-binding</keyword>
<evidence type="ECO:0000259" key="9">
    <source>
        <dbReference type="Pfam" id="PF25019"/>
    </source>
</evidence>
<feature type="domain" description="Disease resistance N-terminal" evidence="7">
    <location>
        <begin position="49"/>
        <end position="88"/>
    </location>
</feature>
<evidence type="ECO:0000256" key="4">
    <source>
        <dbReference type="ARBA" id="ARBA00022821"/>
    </source>
</evidence>
<dbReference type="InterPro" id="IPR056789">
    <property type="entry name" value="LRR_R13L1-DRL21"/>
</dbReference>
<dbReference type="Pfam" id="PF00931">
    <property type="entry name" value="NB-ARC"/>
    <property type="match status" value="1"/>
</dbReference>